<name>A0A1J5RF05_9ZZZZ</name>
<dbReference type="InterPro" id="IPR018530">
    <property type="entry name" value="SiaC"/>
</dbReference>
<comment type="caution">
    <text evidence="2">The sequence shown here is derived from an EMBL/GenBank/DDBJ whole genome shotgun (WGS) entry which is preliminary data.</text>
</comment>
<gene>
    <name evidence="2" type="ORF">GALL_274220</name>
</gene>
<proteinExistence type="predicted"/>
<dbReference type="AlphaFoldDB" id="A0A1J5RF05"/>
<feature type="domain" description="SiaC family regulatory phosphoprotein" evidence="1">
    <location>
        <begin position="6"/>
        <end position="124"/>
    </location>
</feature>
<protein>
    <recommendedName>
        <fullName evidence="1">SiaC family regulatory phosphoprotein domain-containing protein</fullName>
    </recommendedName>
</protein>
<reference evidence="2" key="1">
    <citation type="submission" date="2016-10" db="EMBL/GenBank/DDBJ databases">
        <title>Sequence of Gallionella enrichment culture.</title>
        <authorList>
            <person name="Poehlein A."/>
            <person name="Muehling M."/>
            <person name="Daniel R."/>
        </authorList>
    </citation>
    <scope>NUCLEOTIDE SEQUENCE</scope>
</reference>
<evidence type="ECO:0000313" key="2">
    <source>
        <dbReference type="EMBL" id="OIQ90692.1"/>
    </source>
</evidence>
<dbReference type="EMBL" id="MLJW01000283">
    <property type="protein sequence ID" value="OIQ90692.1"/>
    <property type="molecule type" value="Genomic_DNA"/>
</dbReference>
<dbReference type="Pfam" id="PF09345">
    <property type="entry name" value="SiaC"/>
    <property type="match status" value="1"/>
</dbReference>
<organism evidence="2">
    <name type="scientific">mine drainage metagenome</name>
    <dbReference type="NCBI Taxonomy" id="410659"/>
    <lineage>
        <taxon>unclassified sequences</taxon>
        <taxon>metagenomes</taxon>
        <taxon>ecological metagenomes</taxon>
    </lineage>
</organism>
<sequence>MKDLHIPPSNETPEVDFRYSEHRLVIRGESYPENAMSFYAPIRNSLQDYLASLGPGDKVTVAIALRYFNSSSTKLIRALVAMLNAAALGGKQVVLDWHHDEDDDMMSEFGLDLQEEHSALKYNAVVTAVS</sequence>
<accession>A0A1J5RF05</accession>
<evidence type="ECO:0000259" key="1">
    <source>
        <dbReference type="Pfam" id="PF09345"/>
    </source>
</evidence>